<name>A0ABW2FZ32_9ACTN</name>
<dbReference type="RefSeq" id="WP_345707529.1">
    <property type="nucleotide sequence ID" value="NZ_BAABKV010000001.1"/>
</dbReference>
<evidence type="ECO:0000313" key="1">
    <source>
        <dbReference type="EMBL" id="MFC7182538.1"/>
    </source>
</evidence>
<sequence>MHVSVADQPLSVGPIRPLVTVFGEADDAETTPRVAVQLTIHLTFAEILGRMLFTPSAVLMQDDLDTPDEEQLMCCLWFAVSQTDLGAAEDFAVMAMDIYTGRRSSPLQDFAVRLGQVITQLFGVTAPEAPAVVPAPRGVACSEAMVGQGGMRA</sequence>
<keyword evidence="2" id="KW-1185">Reference proteome</keyword>
<dbReference type="Proteomes" id="UP001596435">
    <property type="component" value="Unassembled WGS sequence"/>
</dbReference>
<accession>A0ABW2FZ32</accession>
<gene>
    <name evidence="1" type="ORF">ACFQMG_23605</name>
</gene>
<protein>
    <submittedName>
        <fullName evidence="1">Uncharacterized protein</fullName>
    </submittedName>
</protein>
<evidence type="ECO:0000313" key="2">
    <source>
        <dbReference type="Proteomes" id="UP001596435"/>
    </source>
</evidence>
<reference evidence="2" key="1">
    <citation type="journal article" date="2019" name="Int. J. Syst. Evol. Microbiol.">
        <title>The Global Catalogue of Microorganisms (GCM) 10K type strain sequencing project: providing services to taxonomists for standard genome sequencing and annotation.</title>
        <authorList>
            <consortium name="The Broad Institute Genomics Platform"/>
            <consortium name="The Broad Institute Genome Sequencing Center for Infectious Disease"/>
            <person name="Wu L."/>
            <person name="Ma J."/>
        </authorList>
    </citation>
    <scope>NUCLEOTIDE SEQUENCE [LARGE SCALE GENOMIC DNA]</scope>
    <source>
        <strain evidence="2">CGMCC 1.12859</strain>
    </source>
</reference>
<organism evidence="1 2">
    <name type="scientific">Kitasatospora paranensis</name>
    <dbReference type="NCBI Taxonomy" id="258053"/>
    <lineage>
        <taxon>Bacteria</taxon>
        <taxon>Bacillati</taxon>
        <taxon>Actinomycetota</taxon>
        <taxon>Actinomycetes</taxon>
        <taxon>Kitasatosporales</taxon>
        <taxon>Streptomycetaceae</taxon>
        <taxon>Kitasatospora</taxon>
    </lineage>
</organism>
<comment type="caution">
    <text evidence="1">The sequence shown here is derived from an EMBL/GenBank/DDBJ whole genome shotgun (WGS) entry which is preliminary data.</text>
</comment>
<proteinExistence type="predicted"/>
<dbReference type="EMBL" id="JBHTAJ010000048">
    <property type="protein sequence ID" value="MFC7182538.1"/>
    <property type="molecule type" value="Genomic_DNA"/>
</dbReference>